<proteinExistence type="inferred from homology"/>
<dbReference type="Proteomes" id="UP000218263">
    <property type="component" value="Chromosome"/>
</dbReference>
<feature type="signal peptide" evidence="2">
    <location>
        <begin position="1"/>
        <end position="21"/>
    </location>
</feature>
<dbReference type="AlphaFoldDB" id="A0A0X8X1S9"/>
<sequence>MKKQLLAFLAFLSIPIFSLRAQNKPLETVGHVDLQKYLGKWYEIAAFPQFFEKGCTCTIAQYSLKSNGDIAVKNTCNRNGKTTTANGKAVVKDKRTNAKLSVSFFWPFSGKYWIIALAPDYSYAMVGHPNRKYLWILSRKPKMDEATYRKLTELAASKGFDLKKLVTTDQSCN</sequence>
<dbReference type="InterPro" id="IPR047202">
    <property type="entry name" value="Lipocalin_Blc-like_dom"/>
</dbReference>
<dbReference type="PANTHER" id="PTHR10612:SF34">
    <property type="entry name" value="APOLIPOPROTEIN D"/>
    <property type="match status" value="1"/>
</dbReference>
<protein>
    <submittedName>
        <fullName evidence="3">Outer membrane lipoprotein Blc</fullName>
    </submittedName>
</protein>
<name>A0A0X8X1S9_9SPHI</name>
<accession>A0A0X8X1S9</accession>
<dbReference type="PROSITE" id="PS00213">
    <property type="entry name" value="LIPOCALIN"/>
    <property type="match status" value="1"/>
</dbReference>
<dbReference type="RefSeq" id="WP_096352080.1">
    <property type="nucleotide sequence ID" value="NZ_AP017313.1"/>
</dbReference>
<dbReference type="OrthoDB" id="594739at2"/>
<keyword evidence="4" id="KW-1185">Reference proteome</keyword>
<dbReference type="KEGG" id="mgot:MgSA37_02391"/>
<dbReference type="SUPFAM" id="SSF50814">
    <property type="entry name" value="Lipocalins"/>
    <property type="match status" value="1"/>
</dbReference>
<dbReference type="Pfam" id="PF08212">
    <property type="entry name" value="Lipocalin_2"/>
    <property type="match status" value="1"/>
</dbReference>
<dbReference type="InterPro" id="IPR000566">
    <property type="entry name" value="Lipocln_cytosolic_FA-bd_dom"/>
</dbReference>
<dbReference type="CDD" id="cd19438">
    <property type="entry name" value="lipocalin_Blc-like"/>
    <property type="match status" value="1"/>
</dbReference>
<dbReference type="InterPro" id="IPR022272">
    <property type="entry name" value="Lipocalin_CS"/>
</dbReference>
<evidence type="ECO:0000256" key="1">
    <source>
        <dbReference type="ARBA" id="ARBA00006889"/>
    </source>
</evidence>
<dbReference type="PIRSF" id="PIRSF036893">
    <property type="entry name" value="Lipocalin_ApoD"/>
    <property type="match status" value="1"/>
</dbReference>
<organism evidence="3 4">
    <name type="scientific">Mucilaginibacter gotjawali</name>
    <dbReference type="NCBI Taxonomy" id="1550579"/>
    <lineage>
        <taxon>Bacteria</taxon>
        <taxon>Pseudomonadati</taxon>
        <taxon>Bacteroidota</taxon>
        <taxon>Sphingobacteriia</taxon>
        <taxon>Sphingobacteriales</taxon>
        <taxon>Sphingobacteriaceae</taxon>
        <taxon>Mucilaginibacter</taxon>
    </lineage>
</organism>
<dbReference type="Gene3D" id="2.40.128.20">
    <property type="match status" value="1"/>
</dbReference>
<dbReference type="InterPro" id="IPR002446">
    <property type="entry name" value="Lipocalin_bac"/>
</dbReference>
<comment type="similarity">
    <text evidence="1 2">Belongs to the calycin superfamily. Lipocalin family.</text>
</comment>
<dbReference type="GO" id="GO:0006950">
    <property type="term" value="P:response to stress"/>
    <property type="evidence" value="ECO:0007669"/>
    <property type="project" value="UniProtKB-ARBA"/>
</dbReference>
<keyword evidence="2" id="KW-0732">Signal</keyword>
<feature type="chain" id="PRO_5047550878" evidence="2">
    <location>
        <begin position="22"/>
        <end position="173"/>
    </location>
</feature>
<dbReference type="EMBL" id="AP017313">
    <property type="protein sequence ID" value="BAU54217.1"/>
    <property type="molecule type" value="Genomic_DNA"/>
</dbReference>
<reference evidence="3 4" key="1">
    <citation type="submission" date="2015-12" db="EMBL/GenBank/DDBJ databases">
        <title>Genome sequence of Mucilaginibacter gotjawali.</title>
        <authorList>
            <person name="Lee J.S."/>
            <person name="Lee K.C."/>
            <person name="Kim K.K."/>
            <person name="Lee B.W."/>
        </authorList>
    </citation>
    <scope>NUCLEOTIDE SEQUENCE [LARGE SCALE GENOMIC DNA]</scope>
    <source>
        <strain evidence="3 4">SA3-7</strain>
    </source>
</reference>
<dbReference type="PRINTS" id="PR01171">
    <property type="entry name" value="BCTLIPOCALIN"/>
</dbReference>
<dbReference type="InterPro" id="IPR022271">
    <property type="entry name" value="Lipocalin_ApoD"/>
</dbReference>
<keyword evidence="3" id="KW-0449">Lipoprotein</keyword>
<evidence type="ECO:0000313" key="3">
    <source>
        <dbReference type="EMBL" id="BAU54217.1"/>
    </source>
</evidence>
<dbReference type="PANTHER" id="PTHR10612">
    <property type="entry name" value="APOLIPOPROTEIN D"/>
    <property type="match status" value="1"/>
</dbReference>
<evidence type="ECO:0000256" key="2">
    <source>
        <dbReference type="PIRNR" id="PIRNR036893"/>
    </source>
</evidence>
<dbReference type="InterPro" id="IPR012674">
    <property type="entry name" value="Calycin"/>
</dbReference>
<gene>
    <name evidence="3" type="primary">blc_1</name>
    <name evidence="3" type="ORF">MgSA37_02391</name>
</gene>
<evidence type="ECO:0000313" key="4">
    <source>
        <dbReference type="Proteomes" id="UP000218263"/>
    </source>
</evidence>